<organism evidence="7 8">
    <name type="scientific">Diploscapter pachys</name>
    <dbReference type="NCBI Taxonomy" id="2018661"/>
    <lineage>
        <taxon>Eukaryota</taxon>
        <taxon>Metazoa</taxon>
        <taxon>Ecdysozoa</taxon>
        <taxon>Nematoda</taxon>
        <taxon>Chromadorea</taxon>
        <taxon>Rhabditida</taxon>
        <taxon>Rhabditina</taxon>
        <taxon>Rhabditomorpha</taxon>
        <taxon>Rhabditoidea</taxon>
        <taxon>Rhabditidae</taxon>
        <taxon>Diploscapter</taxon>
    </lineage>
</organism>
<feature type="transmembrane region" description="Helical" evidence="6">
    <location>
        <begin position="111"/>
        <end position="129"/>
    </location>
</feature>
<accession>A0A2A2LZ76</accession>
<feature type="transmembrane region" description="Helical" evidence="6">
    <location>
        <begin position="25"/>
        <end position="46"/>
    </location>
</feature>
<evidence type="ECO:0000256" key="1">
    <source>
        <dbReference type="ARBA" id="ARBA00004127"/>
    </source>
</evidence>
<feature type="transmembrane region" description="Helical" evidence="6">
    <location>
        <begin position="199"/>
        <end position="221"/>
    </location>
</feature>
<evidence type="ECO:0000256" key="6">
    <source>
        <dbReference type="RuleBase" id="RU361113"/>
    </source>
</evidence>
<dbReference type="GO" id="GO:0005765">
    <property type="term" value="C:lysosomal membrane"/>
    <property type="evidence" value="ECO:0007669"/>
    <property type="project" value="UniProtKB-SubCell"/>
</dbReference>
<keyword evidence="4 6" id="KW-1133">Transmembrane helix</keyword>
<protein>
    <recommendedName>
        <fullName evidence="6">Battenin</fullName>
    </recommendedName>
</protein>
<keyword evidence="6" id="KW-0458">Lysosome</keyword>
<feature type="transmembrane region" description="Helical" evidence="6">
    <location>
        <begin position="349"/>
        <end position="374"/>
    </location>
</feature>
<evidence type="ECO:0000256" key="2">
    <source>
        <dbReference type="ARBA" id="ARBA00007467"/>
    </source>
</evidence>
<comment type="caution">
    <text evidence="7">The sequence shown here is derived from an EMBL/GenBank/DDBJ whole genome shotgun (WGS) entry which is preliminary data.</text>
</comment>
<dbReference type="OrthoDB" id="5965864at2759"/>
<proteinExistence type="inferred from homology"/>
<dbReference type="InterPro" id="IPR036259">
    <property type="entry name" value="MFS_trans_sf"/>
</dbReference>
<dbReference type="AlphaFoldDB" id="A0A2A2LZ76"/>
<feature type="transmembrane region" description="Helical" evidence="6">
    <location>
        <begin position="135"/>
        <end position="154"/>
    </location>
</feature>
<keyword evidence="3 6" id="KW-0812">Transmembrane</keyword>
<dbReference type="GO" id="GO:0007040">
    <property type="term" value="P:lysosome organization"/>
    <property type="evidence" value="ECO:0007669"/>
    <property type="project" value="TreeGrafter"/>
</dbReference>
<dbReference type="PANTHER" id="PTHR10981">
    <property type="entry name" value="BATTENIN"/>
    <property type="match status" value="1"/>
</dbReference>
<comment type="subcellular location">
    <subcellularLocation>
        <location evidence="1">Endomembrane system</location>
        <topology evidence="1">Multi-pass membrane protein</topology>
    </subcellularLocation>
    <subcellularLocation>
        <location evidence="6">Lysosome membrane</location>
        <topology evidence="6">Multi-pass membrane protein</topology>
    </subcellularLocation>
</comment>
<evidence type="ECO:0000313" key="8">
    <source>
        <dbReference type="Proteomes" id="UP000218231"/>
    </source>
</evidence>
<comment type="similarity">
    <text evidence="2 6">Belongs to the battenin family.</text>
</comment>
<feature type="transmembrane region" description="Helical" evidence="6">
    <location>
        <begin position="269"/>
        <end position="287"/>
    </location>
</feature>
<dbReference type="GO" id="GO:0012505">
    <property type="term" value="C:endomembrane system"/>
    <property type="evidence" value="ECO:0007669"/>
    <property type="project" value="UniProtKB-SubCell"/>
</dbReference>
<feature type="transmembrane region" description="Helical" evidence="6">
    <location>
        <begin position="166"/>
        <end position="187"/>
    </location>
</feature>
<evidence type="ECO:0000256" key="5">
    <source>
        <dbReference type="ARBA" id="ARBA00023136"/>
    </source>
</evidence>
<keyword evidence="5 6" id="KW-0472">Membrane</keyword>
<name>A0A2A2LZ76_9BILA</name>
<dbReference type="GO" id="GO:0051453">
    <property type="term" value="P:regulation of intracellular pH"/>
    <property type="evidence" value="ECO:0007669"/>
    <property type="project" value="TreeGrafter"/>
</dbReference>
<sequence>MQVESDTSKPTPIDTIPTAVRRRNVISFLILGLCNNYVLVLMLSGAQDLLAKDDPAALAARQNHSDHCLEDLNARHCTKTSTGLVLICNILGSLTIKAIGPFFIHRVPYGVRLLVVCSAQTSAIFLAALAPNVPLTLVGVLVASFAAGLGEMSLLSLASHFPRSTILGWSSGTGLAGLAGSLIYAVLTDVRLLAFSSSTALLLNLAFPVIYFITYFVVLVYPSTVKKACLFSPSSWFDFKKSSKVSPNYQKQINEPNTQKINKMEIFKGVSKFYLSIFIIYFSQYFINQGLLELTLFDCTRAFGMGPAAMYRYYQVLYQTGVFISRSSLPFFSLNLCMILSLPWMQASLMILFCINTFIAFIPHFAVAAGLVFIEGLIAGSSYSNIYNHIYKSVSPIFTIFLKFYQKWLRSHFINCRNSIVRSEIFSSASISISVSRQFAIIDNG</sequence>
<dbReference type="PRINTS" id="PR01315">
    <property type="entry name" value="BATTENIN"/>
</dbReference>
<dbReference type="InterPro" id="IPR003492">
    <property type="entry name" value="Battenin_disease_Cln3"/>
</dbReference>
<feature type="transmembrane region" description="Helical" evidence="6">
    <location>
        <begin position="323"/>
        <end position="342"/>
    </location>
</feature>
<dbReference type="EMBL" id="LIAE01006324">
    <property type="protein sequence ID" value="PAV91315.1"/>
    <property type="molecule type" value="Genomic_DNA"/>
</dbReference>
<dbReference type="Proteomes" id="UP000218231">
    <property type="component" value="Unassembled WGS sequence"/>
</dbReference>
<keyword evidence="8" id="KW-1185">Reference proteome</keyword>
<evidence type="ECO:0000256" key="4">
    <source>
        <dbReference type="ARBA" id="ARBA00022989"/>
    </source>
</evidence>
<reference evidence="7 8" key="1">
    <citation type="journal article" date="2017" name="Curr. Biol.">
        <title>Genome architecture and evolution of a unichromosomal asexual nematode.</title>
        <authorList>
            <person name="Fradin H."/>
            <person name="Zegar C."/>
            <person name="Gutwein M."/>
            <person name="Lucas J."/>
            <person name="Kovtun M."/>
            <person name="Corcoran D."/>
            <person name="Baugh L.R."/>
            <person name="Kiontke K."/>
            <person name="Gunsalus K."/>
            <person name="Fitch D.H."/>
            <person name="Piano F."/>
        </authorList>
    </citation>
    <scope>NUCLEOTIDE SEQUENCE [LARGE SCALE GENOMIC DNA]</scope>
    <source>
        <strain evidence="7">PF1309</strain>
    </source>
</reference>
<feature type="transmembrane region" description="Helical" evidence="6">
    <location>
        <begin position="83"/>
        <end position="104"/>
    </location>
</feature>
<dbReference type="SUPFAM" id="SSF103473">
    <property type="entry name" value="MFS general substrate transporter"/>
    <property type="match status" value="1"/>
</dbReference>
<evidence type="ECO:0000313" key="7">
    <source>
        <dbReference type="EMBL" id="PAV91315.1"/>
    </source>
</evidence>
<dbReference type="Pfam" id="PF02487">
    <property type="entry name" value="CLN3"/>
    <property type="match status" value="1"/>
</dbReference>
<dbReference type="PANTHER" id="PTHR10981:SF3">
    <property type="entry name" value="RNAI-INDUCED LONGEVITY"/>
    <property type="match status" value="1"/>
</dbReference>
<gene>
    <name evidence="7" type="ORF">WR25_21903</name>
</gene>
<evidence type="ECO:0000256" key="3">
    <source>
        <dbReference type="ARBA" id="ARBA00022692"/>
    </source>
</evidence>